<dbReference type="SUPFAM" id="SSF53383">
    <property type="entry name" value="PLP-dependent transferases"/>
    <property type="match status" value="1"/>
</dbReference>
<dbReference type="STRING" id="1867956.BJF95_13360"/>
<organism evidence="6 7">
    <name type="scientific">Rhizobium oryziradicis</name>
    <dbReference type="NCBI Taxonomy" id="1867956"/>
    <lineage>
        <taxon>Bacteria</taxon>
        <taxon>Pseudomonadati</taxon>
        <taxon>Pseudomonadota</taxon>
        <taxon>Alphaproteobacteria</taxon>
        <taxon>Hyphomicrobiales</taxon>
        <taxon>Rhizobiaceae</taxon>
        <taxon>Rhizobium/Agrobacterium group</taxon>
        <taxon>Rhizobium</taxon>
    </lineage>
</organism>
<accession>A0A1Q8ZKL6</accession>
<evidence type="ECO:0000313" key="7">
    <source>
        <dbReference type="Proteomes" id="UP000186894"/>
    </source>
</evidence>
<feature type="modified residue" description="N6-(pyridoxal phosphate)lysine" evidence="4">
    <location>
        <position position="187"/>
    </location>
</feature>
<dbReference type="RefSeq" id="WP_075641892.1">
    <property type="nucleotide sequence ID" value="NZ_MKIM01000033.1"/>
</dbReference>
<feature type="active site" description="Proton acceptor" evidence="3">
    <location>
        <position position="187"/>
    </location>
</feature>
<dbReference type="PANTHER" id="PTHR30244">
    <property type="entry name" value="TRANSAMINASE"/>
    <property type="match status" value="1"/>
</dbReference>
<comment type="similarity">
    <text evidence="2 5">Belongs to the DegT/DnrJ/EryC1 family.</text>
</comment>
<dbReference type="PANTHER" id="PTHR30244:SF9">
    <property type="entry name" value="PROTEIN RV3402C"/>
    <property type="match status" value="1"/>
</dbReference>
<evidence type="ECO:0000256" key="4">
    <source>
        <dbReference type="PIRSR" id="PIRSR000390-2"/>
    </source>
</evidence>
<comment type="caution">
    <text evidence="6">The sequence shown here is derived from an EMBL/GenBank/DDBJ whole genome shotgun (WGS) entry which is preliminary data.</text>
</comment>
<gene>
    <name evidence="6" type="ORF">BJF95_13360</name>
</gene>
<evidence type="ECO:0000256" key="2">
    <source>
        <dbReference type="ARBA" id="ARBA00037999"/>
    </source>
</evidence>
<dbReference type="CDD" id="cd00616">
    <property type="entry name" value="AHBA_syn"/>
    <property type="match status" value="1"/>
</dbReference>
<dbReference type="OrthoDB" id="9768668at2"/>
<dbReference type="Proteomes" id="UP000186894">
    <property type="component" value="Unassembled WGS sequence"/>
</dbReference>
<dbReference type="EMBL" id="MKIM01000033">
    <property type="protein sequence ID" value="OLP42422.1"/>
    <property type="molecule type" value="Genomic_DNA"/>
</dbReference>
<dbReference type="InterPro" id="IPR015424">
    <property type="entry name" value="PyrdxlP-dep_Trfase"/>
</dbReference>
<reference evidence="6 7" key="1">
    <citation type="submission" date="2016-09" db="EMBL/GenBank/DDBJ databases">
        <title>Rhizobium oryziradicis sp. nov., isolated from the root of rice.</title>
        <authorList>
            <person name="Zhao J."/>
            <person name="Zhang X."/>
        </authorList>
    </citation>
    <scope>NUCLEOTIDE SEQUENCE [LARGE SCALE GENOMIC DNA]</scope>
    <source>
        <strain evidence="6 7">N19</strain>
    </source>
</reference>
<evidence type="ECO:0008006" key="8">
    <source>
        <dbReference type="Google" id="ProtNLM"/>
    </source>
</evidence>
<dbReference type="GO" id="GO:0008483">
    <property type="term" value="F:transaminase activity"/>
    <property type="evidence" value="ECO:0007669"/>
    <property type="project" value="TreeGrafter"/>
</dbReference>
<evidence type="ECO:0000256" key="3">
    <source>
        <dbReference type="PIRSR" id="PIRSR000390-1"/>
    </source>
</evidence>
<keyword evidence="7" id="KW-1185">Reference proteome</keyword>
<dbReference type="InterPro" id="IPR000653">
    <property type="entry name" value="DegT/StrS_aminotransferase"/>
</dbReference>
<name>A0A1Q8ZKL6_9HYPH</name>
<dbReference type="AlphaFoldDB" id="A0A1Q8ZKL6"/>
<dbReference type="InterPro" id="IPR015421">
    <property type="entry name" value="PyrdxlP-dep_Trfase_major"/>
</dbReference>
<dbReference type="Gene3D" id="3.90.1150.10">
    <property type="entry name" value="Aspartate Aminotransferase, domain 1"/>
    <property type="match status" value="1"/>
</dbReference>
<evidence type="ECO:0000256" key="5">
    <source>
        <dbReference type="RuleBase" id="RU004508"/>
    </source>
</evidence>
<evidence type="ECO:0000313" key="6">
    <source>
        <dbReference type="EMBL" id="OLP42422.1"/>
    </source>
</evidence>
<dbReference type="PIRSF" id="PIRSF000390">
    <property type="entry name" value="PLP_StrS"/>
    <property type="match status" value="1"/>
</dbReference>
<proteinExistence type="inferred from homology"/>
<evidence type="ECO:0000256" key="1">
    <source>
        <dbReference type="ARBA" id="ARBA00022898"/>
    </source>
</evidence>
<keyword evidence="1 4" id="KW-0663">Pyridoxal phosphate</keyword>
<protein>
    <recommendedName>
        <fullName evidence="8">dTDP-4-dehydro-6-deoxyglucose aminotransferase</fullName>
    </recommendedName>
</protein>
<dbReference type="Pfam" id="PF01041">
    <property type="entry name" value="DegT_DnrJ_EryC1"/>
    <property type="match status" value="1"/>
</dbReference>
<dbReference type="InterPro" id="IPR015422">
    <property type="entry name" value="PyrdxlP-dep_Trfase_small"/>
</dbReference>
<dbReference type="Gene3D" id="3.40.640.10">
    <property type="entry name" value="Type I PLP-dependent aspartate aminotransferase-like (Major domain)"/>
    <property type="match status" value="1"/>
</dbReference>
<sequence>MKEILSPLHVGQMNLPSNEAFRAAFEGIFARRHYANHGPLEQHLDKALAEHFQVRHAISVVNGTVALILLLKALDIQGEVITPAFTFSATAQSLLWAGLKPVFCDVNVESQMLTAAGVTKAITPATVAILGVHIWGRACDPIALEELAAERGLKLIFDAAHATSCTFAGRRIGGFGDAEIFSFHATKVLNGAEGGCITTNNDALAARLRVMRSFHDGTGDPSGLLRMNAKMSEAQAAMTLLGLDAIDGFIAENRARYERYRKNLAHIPGIRFLHHEGYGENNYQYVVSQIDAQAFGLTCDALSNALQARNVLVRRYFSPGLHKSPPFSEERWNLPVTDDLCRSLLQFPSGQVINLEDVDAVCSLVRSLQAGTL</sequence>
<dbReference type="GO" id="GO:0000271">
    <property type="term" value="P:polysaccharide biosynthetic process"/>
    <property type="evidence" value="ECO:0007669"/>
    <property type="project" value="TreeGrafter"/>
</dbReference>
<dbReference type="GO" id="GO:0030170">
    <property type="term" value="F:pyridoxal phosphate binding"/>
    <property type="evidence" value="ECO:0007669"/>
    <property type="project" value="TreeGrafter"/>
</dbReference>